<gene>
    <name evidence="3" type="ORF">B0J13DRAFT_231352</name>
</gene>
<dbReference type="OrthoDB" id="2890403at2759"/>
<reference evidence="3" key="1">
    <citation type="journal article" date="2021" name="Nat. Commun.">
        <title>Genetic determinants of endophytism in the Arabidopsis root mycobiome.</title>
        <authorList>
            <person name="Mesny F."/>
            <person name="Miyauchi S."/>
            <person name="Thiergart T."/>
            <person name="Pickel B."/>
            <person name="Atanasova L."/>
            <person name="Karlsson M."/>
            <person name="Huettel B."/>
            <person name="Barry K.W."/>
            <person name="Haridas S."/>
            <person name="Chen C."/>
            <person name="Bauer D."/>
            <person name="Andreopoulos W."/>
            <person name="Pangilinan J."/>
            <person name="LaButti K."/>
            <person name="Riley R."/>
            <person name="Lipzen A."/>
            <person name="Clum A."/>
            <person name="Drula E."/>
            <person name="Henrissat B."/>
            <person name="Kohler A."/>
            <person name="Grigoriev I.V."/>
            <person name="Martin F.M."/>
            <person name="Hacquard S."/>
        </authorList>
    </citation>
    <scope>NUCLEOTIDE SEQUENCE</scope>
    <source>
        <strain evidence="3">MPI-CAGE-AT-0021</strain>
    </source>
</reference>
<dbReference type="AlphaFoldDB" id="A0A9P9F529"/>
<feature type="chain" id="PRO_5040283148" evidence="2">
    <location>
        <begin position="18"/>
        <end position="707"/>
    </location>
</feature>
<evidence type="ECO:0000256" key="2">
    <source>
        <dbReference type="SAM" id="SignalP"/>
    </source>
</evidence>
<evidence type="ECO:0000313" key="3">
    <source>
        <dbReference type="EMBL" id="KAH7155648.1"/>
    </source>
</evidence>
<sequence length="707" mass="72371">MTRHLFTFAAGLALAAAQLTASSLENFVDSLTLTSSFNPIKEAYWTGYPHHRRTPFAVSPDGSKAFIAYLDNSGTGVHVQGVDPDTFAAVGDAVTISGGLEAGGLVAHDDGFALLTNEVVSGEADGVGIAVLYRYTDGVKTFRTLLGGPDIDASDSLASPDINGDLVYSEKAGYYAAYIVVTSYSGSASGHFGDAIRYITTAGKLEEISGASSSWGCSHNTGIAFEEADEAPFASLCAEDQGAIWLNTETQGMGNNGVKVSNEHVINGASNEPMGGMSGSYSVLARFIDSDSYIFSWVSRGAIDLTENEWMGAGYTTSANRTNNRNIAVALFSDKKTLVGEQATSVVGSEDGDSQVNWITEGSNDCSNAHVAAFDGKNALVSWEEISNPICDFDAMGCRGTFAGTKFQLVDSTGATSGSAISSDDTYVAGDMVTMSDGRICWPYVSMEWSLAGATTGSAVTKMSFACMSNGSGSGNAATSAAATKSASKTAAASTAAAASSAAAVESSVAAAEPTTAVAVEETSQAAAATTSLPVDAPRPSLVTLSESVSNILAAPTTTGAAGSSAAAVEPSVVSSAAEDTVVASSAALTTIKQLTDIVTSVITPTTPGATPVSSTPVATPGGDDEGDDEDDCSGDSEGEDEDVPTTTSTSTQIPKTRQHTRTRTRRPRTSTAGLASGQATSKACSTHTVIKTVYVTQTPQAIPWGY</sequence>
<feature type="compositionally biased region" description="Basic residues" evidence="1">
    <location>
        <begin position="657"/>
        <end position="669"/>
    </location>
</feature>
<feature type="region of interest" description="Disordered" evidence="1">
    <location>
        <begin position="603"/>
        <end position="683"/>
    </location>
</feature>
<protein>
    <submittedName>
        <fullName evidence="3">Uncharacterized protein</fullName>
    </submittedName>
</protein>
<name>A0A9P9F529_9HYPO</name>
<feature type="compositionally biased region" description="Acidic residues" evidence="1">
    <location>
        <begin position="623"/>
        <end position="644"/>
    </location>
</feature>
<evidence type="ECO:0000256" key="1">
    <source>
        <dbReference type="SAM" id="MobiDB-lite"/>
    </source>
</evidence>
<keyword evidence="2" id="KW-0732">Signal</keyword>
<evidence type="ECO:0000313" key="4">
    <source>
        <dbReference type="Proteomes" id="UP000717696"/>
    </source>
</evidence>
<comment type="caution">
    <text evidence="3">The sequence shown here is derived from an EMBL/GenBank/DDBJ whole genome shotgun (WGS) entry which is preliminary data.</text>
</comment>
<dbReference type="EMBL" id="JAGMUU010000004">
    <property type="protein sequence ID" value="KAH7155648.1"/>
    <property type="molecule type" value="Genomic_DNA"/>
</dbReference>
<dbReference type="Proteomes" id="UP000717696">
    <property type="component" value="Unassembled WGS sequence"/>
</dbReference>
<feature type="compositionally biased region" description="Polar residues" evidence="1">
    <location>
        <begin position="603"/>
        <end position="618"/>
    </location>
</feature>
<accession>A0A9P9F529</accession>
<proteinExistence type="predicted"/>
<organism evidence="3 4">
    <name type="scientific">Dactylonectria estremocensis</name>
    <dbReference type="NCBI Taxonomy" id="1079267"/>
    <lineage>
        <taxon>Eukaryota</taxon>
        <taxon>Fungi</taxon>
        <taxon>Dikarya</taxon>
        <taxon>Ascomycota</taxon>
        <taxon>Pezizomycotina</taxon>
        <taxon>Sordariomycetes</taxon>
        <taxon>Hypocreomycetidae</taxon>
        <taxon>Hypocreales</taxon>
        <taxon>Nectriaceae</taxon>
        <taxon>Dactylonectria</taxon>
    </lineage>
</organism>
<feature type="signal peptide" evidence="2">
    <location>
        <begin position="1"/>
        <end position="17"/>
    </location>
</feature>
<keyword evidence="4" id="KW-1185">Reference proteome</keyword>